<proteinExistence type="predicted"/>
<keyword evidence="2" id="KW-0812">Transmembrane</keyword>
<protein>
    <submittedName>
        <fullName evidence="4">Uncharacterized protein</fullName>
    </submittedName>
</protein>
<comment type="caution">
    <text evidence="4">The sequence shown here is derived from an EMBL/GenBank/DDBJ whole genome shotgun (WGS) entry which is preliminary data.</text>
</comment>
<reference evidence="4 5" key="1">
    <citation type="submission" date="2018-06" db="EMBL/GenBank/DDBJ databases">
        <title>Genome Sequence of the Brown Rot Fungal Pathogen Monilinia fructigena.</title>
        <authorList>
            <person name="Landi L."/>
            <person name="De Miccolis Angelini R.M."/>
            <person name="Pollastro S."/>
            <person name="Abate D."/>
            <person name="Faretra F."/>
            <person name="Romanazzi G."/>
        </authorList>
    </citation>
    <scope>NUCLEOTIDE SEQUENCE [LARGE SCALE GENOMIC DNA]</scope>
    <source>
        <strain evidence="4 5">Mfrg269</strain>
    </source>
</reference>
<feature type="transmembrane region" description="Helical" evidence="2">
    <location>
        <begin position="480"/>
        <end position="503"/>
    </location>
</feature>
<accession>A0A395J891</accession>
<keyword evidence="2" id="KW-0472">Membrane</keyword>
<feature type="transmembrane region" description="Helical" evidence="2">
    <location>
        <begin position="419"/>
        <end position="439"/>
    </location>
</feature>
<dbReference type="AlphaFoldDB" id="A0A395J891"/>
<keyword evidence="2" id="KW-1133">Transmembrane helix</keyword>
<dbReference type="OrthoDB" id="9984778at2759"/>
<feature type="compositionally biased region" description="Basic residues" evidence="1">
    <location>
        <begin position="565"/>
        <end position="577"/>
    </location>
</feature>
<organism evidence="4 5">
    <name type="scientific">Monilinia fructigena</name>
    <dbReference type="NCBI Taxonomy" id="38457"/>
    <lineage>
        <taxon>Eukaryota</taxon>
        <taxon>Fungi</taxon>
        <taxon>Dikarya</taxon>
        <taxon>Ascomycota</taxon>
        <taxon>Pezizomycotina</taxon>
        <taxon>Leotiomycetes</taxon>
        <taxon>Helotiales</taxon>
        <taxon>Sclerotiniaceae</taxon>
        <taxon>Monilinia</taxon>
    </lineage>
</organism>
<evidence type="ECO:0000313" key="4">
    <source>
        <dbReference type="EMBL" id="RAL68456.1"/>
    </source>
</evidence>
<evidence type="ECO:0000256" key="1">
    <source>
        <dbReference type="SAM" id="MobiDB-lite"/>
    </source>
</evidence>
<sequence>MSPPRVNAPVLLLIIMILWWLGSNDTSLPANFGDPQNYAEQQLAHNRHVFGVLNTTKYGDFAPQKSENASYLNLTGFKVEDGYRWERLDAFKERSDKLRKWARGVVGRPEHNLEGVIGLEGRIYTNVTGVVKGKWARYMGGLVDGKERRGGLNLSAIAPGIGWAVRDEELAVAAEGESSARADEGLPKAVEKIQKKAISDGIEKIDVGIGANPATGIHVREITASLTVQDESSSGDGYEMRMHGVHWPNEGGILLTTTSDKFFGAFALPHFTTDQDHFISSAEVMKKTLGTRLRKLEESAKENPRNLLESSSGNQIDGLPTPHCEYILFAQVQPLKFNGLEYQDRSPKGHAFVREIENELRFPDGTPIPQPPKLQLSTIIFSPDCGFMLESKGPPGFAPVDGEHLVGLKQEVWLQSIRSWLTVLAAVALGQTLILKIQCKEASTPSTVGRVSVYTVAMMLLADGLLFFTMSLASATLSSIFPSALLASFAGLMSVALGVRFIANIYGVQEPERLEHERAQAAALAESQARNPPATVRSSPVITAAGADTLPLSVTSSAQTASQKHPYHRSFRPRHRR</sequence>
<feature type="chain" id="PRO_5017241118" evidence="3">
    <location>
        <begin position="27"/>
        <end position="577"/>
    </location>
</feature>
<feature type="signal peptide" evidence="3">
    <location>
        <begin position="1"/>
        <end position="26"/>
    </location>
</feature>
<feature type="region of interest" description="Disordered" evidence="1">
    <location>
        <begin position="555"/>
        <end position="577"/>
    </location>
</feature>
<evidence type="ECO:0000256" key="2">
    <source>
        <dbReference type="SAM" id="Phobius"/>
    </source>
</evidence>
<feature type="transmembrane region" description="Helical" evidence="2">
    <location>
        <begin position="451"/>
        <end position="474"/>
    </location>
</feature>
<gene>
    <name evidence="4" type="ORF">DID88_007184</name>
</gene>
<dbReference type="Proteomes" id="UP000249056">
    <property type="component" value="Unassembled WGS sequence"/>
</dbReference>
<dbReference type="EMBL" id="QKRW01000001">
    <property type="protein sequence ID" value="RAL68456.1"/>
    <property type="molecule type" value="Genomic_DNA"/>
</dbReference>
<keyword evidence="3" id="KW-0732">Signal</keyword>
<evidence type="ECO:0000256" key="3">
    <source>
        <dbReference type="SAM" id="SignalP"/>
    </source>
</evidence>
<name>A0A395J891_9HELO</name>
<keyword evidence="5" id="KW-1185">Reference proteome</keyword>
<evidence type="ECO:0000313" key="5">
    <source>
        <dbReference type="Proteomes" id="UP000249056"/>
    </source>
</evidence>